<sequence>MRLRRRLLLATPLLALGAGARAAQAQRVVSLGGVVTEIVHALGADERLVGVDQSSLYPPAARALPQVGYFRSFAVEGVLSLRPDLVLASEQAGPPHALEQLRAAGVAVVLVASSPKVSALESAIDTVAATLRLNAEGQARARRLRQQLDEAARPVAHDGAPPRVLILSSHTGRLQAAGAGSAPDALLTLAGGANAFGQPGYKAISAEAVAAAQPDAILTSTLSIDAAGGLAGFTAQPGIAMTPAAQSGRIIVLDDLLLLGFGPRLPLALAQVRSGLFGPAARGAA</sequence>
<organism evidence="3 4">
    <name type="scientific">Comamonas flocculans</name>
    <dbReference type="NCBI Taxonomy" id="2597701"/>
    <lineage>
        <taxon>Bacteria</taxon>
        <taxon>Pseudomonadati</taxon>
        <taxon>Pseudomonadota</taxon>
        <taxon>Betaproteobacteria</taxon>
        <taxon>Burkholderiales</taxon>
        <taxon>Comamonadaceae</taxon>
        <taxon>Comamonas</taxon>
    </lineage>
</organism>
<gene>
    <name evidence="3" type="ORF">FOZ74_07250</name>
</gene>
<dbReference type="EMBL" id="CP042344">
    <property type="protein sequence ID" value="QEA12838.1"/>
    <property type="molecule type" value="Genomic_DNA"/>
</dbReference>
<dbReference type="PROSITE" id="PS50983">
    <property type="entry name" value="FE_B12_PBP"/>
    <property type="match status" value="1"/>
</dbReference>
<feature type="chain" id="PRO_5022860258" evidence="1">
    <location>
        <begin position="26"/>
        <end position="285"/>
    </location>
</feature>
<feature type="signal peptide" evidence="1">
    <location>
        <begin position="1"/>
        <end position="25"/>
    </location>
</feature>
<proteinExistence type="predicted"/>
<dbReference type="Gene3D" id="3.40.50.1980">
    <property type="entry name" value="Nitrogenase molybdenum iron protein domain"/>
    <property type="match status" value="2"/>
</dbReference>
<feature type="domain" description="Fe/B12 periplasmic-binding" evidence="2">
    <location>
        <begin position="27"/>
        <end position="280"/>
    </location>
</feature>
<dbReference type="KEGG" id="cof:FOZ74_07250"/>
<dbReference type="InterPro" id="IPR002491">
    <property type="entry name" value="ABC_transptr_periplasmic_BD"/>
</dbReference>
<evidence type="ECO:0000313" key="4">
    <source>
        <dbReference type="Proteomes" id="UP000321199"/>
    </source>
</evidence>
<dbReference type="AlphaFoldDB" id="A0A5B8RVT2"/>
<reference evidence="3 4" key="1">
    <citation type="submission" date="2019-07" db="EMBL/GenBank/DDBJ databases">
        <title>Complete genome sequence of Comamonas sp. NLF 7-7 isolated from livestock.</title>
        <authorList>
            <person name="Kim D.H."/>
            <person name="Kim J.G."/>
        </authorList>
    </citation>
    <scope>NUCLEOTIDE SEQUENCE [LARGE SCALE GENOMIC DNA]</scope>
    <source>
        <strain evidence="3 4">NLF 7-7</strain>
    </source>
</reference>
<evidence type="ECO:0000256" key="1">
    <source>
        <dbReference type="SAM" id="SignalP"/>
    </source>
</evidence>
<evidence type="ECO:0000313" key="3">
    <source>
        <dbReference type="EMBL" id="QEA12838.1"/>
    </source>
</evidence>
<dbReference type="PANTHER" id="PTHR30535:SF4">
    <property type="entry name" value="HEMIN-BINDING PERIPLASMIC PROTEIN HMUT"/>
    <property type="match status" value="1"/>
</dbReference>
<protein>
    <submittedName>
        <fullName evidence="3">ABC transporter substrate-binding protein</fullName>
    </submittedName>
</protein>
<evidence type="ECO:0000259" key="2">
    <source>
        <dbReference type="PROSITE" id="PS50983"/>
    </source>
</evidence>
<name>A0A5B8RVT2_9BURK</name>
<dbReference type="Pfam" id="PF01497">
    <property type="entry name" value="Peripla_BP_2"/>
    <property type="match status" value="1"/>
</dbReference>
<dbReference type="OrthoDB" id="9797736at2"/>
<dbReference type="RefSeq" id="WP_146912431.1">
    <property type="nucleotide sequence ID" value="NZ_CP042344.1"/>
</dbReference>
<keyword evidence="1" id="KW-0732">Signal</keyword>
<dbReference type="SUPFAM" id="SSF53807">
    <property type="entry name" value="Helical backbone' metal receptor"/>
    <property type="match status" value="1"/>
</dbReference>
<keyword evidence="4" id="KW-1185">Reference proteome</keyword>
<accession>A0A5B8RVT2</accession>
<dbReference type="PANTHER" id="PTHR30535">
    <property type="entry name" value="VITAMIN B12-BINDING PROTEIN"/>
    <property type="match status" value="1"/>
</dbReference>
<dbReference type="Proteomes" id="UP000321199">
    <property type="component" value="Chromosome"/>
</dbReference>
<dbReference type="InterPro" id="IPR050902">
    <property type="entry name" value="ABC_Transporter_SBP"/>
</dbReference>